<dbReference type="PANTHER" id="PTHR10334">
    <property type="entry name" value="CYSTEINE-RICH SECRETORY PROTEIN-RELATED"/>
    <property type="match status" value="1"/>
</dbReference>
<evidence type="ECO:0000313" key="3">
    <source>
        <dbReference type="EMBL" id="CAJ0595096.1"/>
    </source>
</evidence>
<dbReference type="SMART" id="SM00198">
    <property type="entry name" value="SCP"/>
    <property type="match status" value="1"/>
</dbReference>
<dbReference type="Gene3D" id="3.40.33.10">
    <property type="entry name" value="CAP"/>
    <property type="match status" value="2"/>
</dbReference>
<comment type="caution">
    <text evidence="3">The sequence shown here is derived from an EMBL/GenBank/DDBJ whole genome shotgun (WGS) entry which is preliminary data.</text>
</comment>
<dbReference type="Proteomes" id="UP001176961">
    <property type="component" value="Unassembled WGS sequence"/>
</dbReference>
<proteinExistence type="predicted"/>
<organism evidence="3 4">
    <name type="scientific">Cylicocyclus nassatus</name>
    <name type="common">Nematode worm</name>
    <dbReference type="NCBI Taxonomy" id="53992"/>
    <lineage>
        <taxon>Eukaryota</taxon>
        <taxon>Metazoa</taxon>
        <taxon>Ecdysozoa</taxon>
        <taxon>Nematoda</taxon>
        <taxon>Chromadorea</taxon>
        <taxon>Rhabditida</taxon>
        <taxon>Rhabditina</taxon>
        <taxon>Rhabditomorpha</taxon>
        <taxon>Strongyloidea</taxon>
        <taxon>Strongylidae</taxon>
        <taxon>Cylicocyclus</taxon>
    </lineage>
</organism>
<keyword evidence="4" id="KW-1185">Reference proteome</keyword>
<feature type="compositionally biased region" description="Low complexity" evidence="1">
    <location>
        <begin position="268"/>
        <end position="337"/>
    </location>
</feature>
<name>A0AA36GMZ0_CYLNA</name>
<dbReference type="SUPFAM" id="SSF55797">
    <property type="entry name" value="PR-1-like"/>
    <property type="match status" value="2"/>
</dbReference>
<reference evidence="3" key="1">
    <citation type="submission" date="2023-07" db="EMBL/GenBank/DDBJ databases">
        <authorList>
            <consortium name="CYATHOMIX"/>
        </authorList>
    </citation>
    <scope>NUCLEOTIDE SEQUENCE</scope>
    <source>
        <strain evidence="3">N/A</strain>
    </source>
</reference>
<dbReference type="CDD" id="cd05380">
    <property type="entry name" value="CAP_euk"/>
    <property type="match status" value="1"/>
</dbReference>
<accession>A0AA36GMZ0</accession>
<feature type="region of interest" description="Disordered" evidence="1">
    <location>
        <begin position="267"/>
        <end position="337"/>
    </location>
</feature>
<evidence type="ECO:0000256" key="1">
    <source>
        <dbReference type="SAM" id="MobiDB-lite"/>
    </source>
</evidence>
<dbReference type="InterPro" id="IPR014044">
    <property type="entry name" value="CAP_dom"/>
</dbReference>
<protein>
    <recommendedName>
        <fullName evidence="2">SCP domain-containing protein</fullName>
    </recommendedName>
</protein>
<sequence length="527" mass="57617">MLSYPQSRLGMPQCNNYISDSEKLWSTFVKMLIIIAALIAQNISPTQGEECYNKTIEDSVTEFHNELRRDFATKNIDSKYGDIPGSKSLFKLKYDCGLAALAGALIPKDCSKQARDLSPMGVSSNFRKFRTVREIVGDDIIEYYNVTVEEWATKNIVPLESDVIYKDKSMEAFANMIYYKSIAFGCTHKNCKNDDDNATSFAIACVYGLAPKIGEPLYIPNPKPKNKKGCTAHKTCKEVVSDGKCMTNEENTLGPLCESNMTEVDVETTSSTASTQSTSTTLTPTTTTTTTTITSATETTTTTTSTTPTTTTTTSTTPTTTTTTSTTPTTTTTTPTTGMTQEMRDKIIQMINYRRSQLAKGLVRNGIAGNPNCAQATNMYQMRYDMTLEAEAQAVADTCQDIASGVATTSGQNAYVMSTVTLPLYDVLVETQKVWWSQITKNGINAQMHYTQFLETKPLSPSAFTQMAWARSYKVGCGIKRCSFGTSVVCRYGPRGNIIGEYIYNTGSTCASCSYSCSDGLCPAPAN</sequence>
<dbReference type="AlphaFoldDB" id="A0AA36GMZ0"/>
<dbReference type="EMBL" id="CATQJL010000112">
    <property type="protein sequence ID" value="CAJ0595096.1"/>
    <property type="molecule type" value="Genomic_DNA"/>
</dbReference>
<dbReference type="InterPro" id="IPR001283">
    <property type="entry name" value="CRISP-related"/>
</dbReference>
<dbReference type="PRINTS" id="PR00837">
    <property type="entry name" value="V5TPXLIKE"/>
</dbReference>
<dbReference type="Pfam" id="PF00188">
    <property type="entry name" value="CAP"/>
    <property type="match status" value="1"/>
</dbReference>
<feature type="domain" description="SCP" evidence="2">
    <location>
        <begin position="342"/>
        <end position="500"/>
    </location>
</feature>
<gene>
    <name evidence="3" type="ORF">CYNAS_LOCUS7079</name>
</gene>
<evidence type="ECO:0000313" key="4">
    <source>
        <dbReference type="Proteomes" id="UP001176961"/>
    </source>
</evidence>
<evidence type="ECO:0000259" key="2">
    <source>
        <dbReference type="SMART" id="SM00198"/>
    </source>
</evidence>
<dbReference type="InterPro" id="IPR035940">
    <property type="entry name" value="CAP_sf"/>
</dbReference>